<dbReference type="Proteomes" id="UP001152523">
    <property type="component" value="Unassembled WGS sequence"/>
</dbReference>
<comment type="caution">
    <text evidence="2">The sequence shown here is derived from an EMBL/GenBank/DDBJ whole genome shotgun (WGS) entry which is preliminary data.</text>
</comment>
<proteinExistence type="predicted"/>
<name>A0AAV0FKB8_9ASTE</name>
<evidence type="ECO:0000313" key="3">
    <source>
        <dbReference type="Proteomes" id="UP001152523"/>
    </source>
</evidence>
<dbReference type="EMBL" id="CAMAPF010000992">
    <property type="protein sequence ID" value="CAH9136060.1"/>
    <property type="molecule type" value="Genomic_DNA"/>
</dbReference>
<reference evidence="2" key="1">
    <citation type="submission" date="2022-07" db="EMBL/GenBank/DDBJ databases">
        <authorList>
            <person name="Macas J."/>
            <person name="Novak P."/>
            <person name="Neumann P."/>
        </authorList>
    </citation>
    <scope>NUCLEOTIDE SEQUENCE</scope>
</reference>
<gene>
    <name evidence="2" type="ORF">CEPIT_LOCUS34989</name>
</gene>
<sequence length="143" mass="16432">MDCTIDPPLSSDDTLSEDTPIITNLALSGPPPDEDHDGFTQVKTKKNRSNCIKPLNGTLEAAPIFYEVGYTSHPMVTRSQSRYPQHKYDYYIYRIDARLDSSHKLATFLQHYKSSHPEAKTYQHFSERQFNSITDTTDLFQLQ</sequence>
<feature type="region of interest" description="Disordered" evidence="1">
    <location>
        <begin position="1"/>
        <end position="45"/>
    </location>
</feature>
<protein>
    <submittedName>
        <fullName evidence="2">Uncharacterized protein</fullName>
    </submittedName>
</protein>
<evidence type="ECO:0000256" key="1">
    <source>
        <dbReference type="SAM" id="MobiDB-lite"/>
    </source>
</evidence>
<keyword evidence="3" id="KW-1185">Reference proteome</keyword>
<organism evidence="2 3">
    <name type="scientific">Cuscuta epithymum</name>
    <dbReference type="NCBI Taxonomy" id="186058"/>
    <lineage>
        <taxon>Eukaryota</taxon>
        <taxon>Viridiplantae</taxon>
        <taxon>Streptophyta</taxon>
        <taxon>Embryophyta</taxon>
        <taxon>Tracheophyta</taxon>
        <taxon>Spermatophyta</taxon>
        <taxon>Magnoliopsida</taxon>
        <taxon>eudicotyledons</taxon>
        <taxon>Gunneridae</taxon>
        <taxon>Pentapetalae</taxon>
        <taxon>asterids</taxon>
        <taxon>lamiids</taxon>
        <taxon>Solanales</taxon>
        <taxon>Convolvulaceae</taxon>
        <taxon>Cuscuteae</taxon>
        <taxon>Cuscuta</taxon>
        <taxon>Cuscuta subgen. Cuscuta</taxon>
    </lineage>
</organism>
<evidence type="ECO:0000313" key="2">
    <source>
        <dbReference type="EMBL" id="CAH9136060.1"/>
    </source>
</evidence>
<dbReference type="AlphaFoldDB" id="A0AAV0FKB8"/>
<accession>A0AAV0FKB8</accession>